<evidence type="ECO:0000313" key="2">
    <source>
        <dbReference type="Proteomes" id="UP001230649"/>
    </source>
</evidence>
<proteinExistence type="predicted"/>
<dbReference type="Proteomes" id="UP001230649">
    <property type="component" value="Unassembled WGS sequence"/>
</dbReference>
<protein>
    <submittedName>
        <fullName evidence="1">Uncharacterized protein</fullName>
    </submittedName>
</protein>
<keyword evidence="2" id="KW-1185">Reference proteome</keyword>
<comment type="caution">
    <text evidence="1">The sequence shown here is derived from an EMBL/GenBank/DDBJ whole genome shotgun (WGS) entry which is preliminary data.</text>
</comment>
<organism evidence="1 2">
    <name type="scientific">Naganishia adeliensis</name>
    <dbReference type="NCBI Taxonomy" id="92952"/>
    <lineage>
        <taxon>Eukaryota</taxon>
        <taxon>Fungi</taxon>
        <taxon>Dikarya</taxon>
        <taxon>Basidiomycota</taxon>
        <taxon>Agaricomycotina</taxon>
        <taxon>Tremellomycetes</taxon>
        <taxon>Filobasidiales</taxon>
        <taxon>Filobasidiaceae</taxon>
        <taxon>Naganishia</taxon>
    </lineage>
</organism>
<sequence>MKALIGTHAFHLHLVDFDPSTSTITKVSDIKLREQPSYALPHPIHKGLFYVTAWVDSIIYVMRIDEERGAFEVLGQAQSGGGGPTHFVLSPDGESLIMANYRSGEVTRLGVDPSTGLFVSDAAAPEDILALPFSAPSPDQRSTRLQDRQSSSHPHQVVSLPRRLPSDAQTYLVPDLGGDAVFVVEYDQETKWKIWNQTNSKPGWGPRHAVVNTIDGTSFLYLVNELVNKVTIHRITFDSTSGIPRIEGPTEAYSTLPSSLAESYVPEEPYESIACTIILHTTPEGDQQVIVTNRNAREDVRPEGDSVVVFPVSADGTRFNEAEVRHLVGAGRHLRAAAITTADDGTAYLMVGARNGNGLTVYSQAKGDGGVWKEVVTGAQIDGIELPISVNWL</sequence>
<reference evidence="1" key="1">
    <citation type="submission" date="2023-04" db="EMBL/GenBank/DDBJ databases">
        <title>Draft Genome sequencing of Naganishia species isolated from polar environments using Oxford Nanopore Technology.</title>
        <authorList>
            <person name="Leo P."/>
            <person name="Venkateswaran K."/>
        </authorList>
    </citation>
    <scope>NUCLEOTIDE SEQUENCE</scope>
    <source>
        <strain evidence="1">MNA-CCFEE 5262</strain>
    </source>
</reference>
<name>A0ACC2VSV5_9TREE</name>
<accession>A0ACC2VSV5</accession>
<gene>
    <name evidence="1" type="ORF">QFC20_005027</name>
</gene>
<evidence type="ECO:0000313" key="1">
    <source>
        <dbReference type="EMBL" id="KAJ9102198.1"/>
    </source>
</evidence>
<dbReference type="EMBL" id="JASBWS010000065">
    <property type="protein sequence ID" value="KAJ9102198.1"/>
    <property type="molecule type" value="Genomic_DNA"/>
</dbReference>